<dbReference type="EMBL" id="VJMJ01000164">
    <property type="protein sequence ID" value="KAF0729423.1"/>
    <property type="molecule type" value="Genomic_DNA"/>
</dbReference>
<accession>A0A6G0WPY7</accession>
<organism evidence="3 4">
    <name type="scientific">Aphanomyces euteiches</name>
    <dbReference type="NCBI Taxonomy" id="100861"/>
    <lineage>
        <taxon>Eukaryota</taxon>
        <taxon>Sar</taxon>
        <taxon>Stramenopiles</taxon>
        <taxon>Oomycota</taxon>
        <taxon>Saprolegniomycetes</taxon>
        <taxon>Saprolegniales</taxon>
        <taxon>Verrucalvaceae</taxon>
        <taxon>Aphanomyces</taxon>
    </lineage>
</organism>
<protein>
    <submittedName>
        <fullName evidence="3">Uncharacterized protein</fullName>
    </submittedName>
</protein>
<dbReference type="OrthoDB" id="10281206at2759"/>
<gene>
    <name evidence="3" type="ORF">Ae201684_012924</name>
</gene>
<dbReference type="AlphaFoldDB" id="A0A6G0WPY7"/>
<comment type="caution">
    <text evidence="3">The sequence shown here is derived from an EMBL/GenBank/DDBJ whole genome shotgun (WGS) entry which is preliminary data.</text>
</comment>
<keyword evidence="1" id="KW-0175">Coiled coil</keyword>
<evidence type="ECO:0000256" key="1">
    <source>
        <dbReference type="SAM" id="Coils"/>
    </source>
</evidence>
<dbReference type="Proteomes" id="UP000481153">
    <property type="component" value="Unassembled WGS sequence"/>
</dbReference>
<proteinExistence type="predicted"/>
<dbReference type="VEuPathDB" id="FungiDB:AeMF1_005972"/>
<sequence>MPRARATVEQKRLSQSNRDRRYRAKKKQEFQELDAVLRQLQEQHDNLKLVTLVDDIATAEIEANQLYKALAENQKLRSDAIRMHAICQALNDWVLSQVPSRELTPKASWMHSTLVANPIARVYGYKWFSDKIYHAAQRYFPQEPFGNTVDDAMRHVLHTDVDEDGLSNVGAMELHLQTTFFTNFKTAADLFWSFVITNNFITSSFTSSSWIEDSVDARLVYHCVLNPHTGTYNRRILRMYEEPNRVIITFASIADDERFPWRENELRTYGFAWATFERVSDKITISRFTTLHTAPVTARGPASLEQIGRLYGRSAHGIEHREAYIEQLRSIAERVYLNGFMHLQKSFTAVVEQAMQASCEDDDAALDLDIANLA</sequence>
<evidence type="ECO:0000256" key="2">
    <source>
        <dbReference type="SAM" id="MobiDB-lite"/>
    </source>
</evidence>
<feature type="region of interest" description="Disordered" evidence="2">
    <location>
        <begin position="1"/>
        <end position="23"/>
    </location>
</feature>
<feature type="coiled-coil region" evidence="1">
    <location>
        <begin position="23"/>
        <end position="50"/>
    </location>
</feature>
<evidence type="ECO:0000313" key="3">
    <source>
        <dbReference type="EMBL" id="KAF0729423.1"/>
    </source>
</evidence>
<feature type="compositionally biased region" description="Basic and acidic residues" evidence="2">
    <location>
        <begin position="1"/>
        <end position="12"/>
    </location>
</feature>
<reference evidence="3 4" key="1">
    <citation type="submission" date="2019-07" db="EMBL/GenBank/DDBJ databases">
        <title>Genomics analysis of Aphanomyces spp. identifies a new class of oomycete effector associated with host adaptation.</title>
        <authorList>
            <person name="Gaulin E."/>
        </authorList>
    </citation>
    <scope>NUCLEOTIDE SEQUENCE [LARGE SCALE GENOMIC DNA]</scope>
    <source>
        <strain evidence="3 4">ATCC 201684</strain>
    </source>
</reference>
<name>A0A6G0WPY7_9STRA</name>
<evidence type="ECO:0000313" key="4">
    <source>
        <dbReference type="Proteomes" id="UP000481153"/>
    </source>
</evidence>
<keyword evidence="4" id="KW-1185">Reference proteome</keyword>